<dbReference type="Gene3D" id="3.40.50.300">
    <property type="entry name" value="P-loop containing nucleotide triphosphate hydrolases"/>
    <property type="match status" value="1"/>
</dbReference>
<dbReference type="RefSeq" id="WP_006938952.1">
    <property type="nucleotide sequence ID" value="NZ_AAUW01000022.1"/>
</dbReference>
<evidence type="ECO:0000256" key="1">
    <source>
        <dbReference type="ARBA" id="ARBA00005417"/>
    </source>
</evidence>
<evidence type="ECO:0000256" key="5">
    <source>
        <dbReference type="ARBA" id="ARBA00022970"/>
    </source>
</evidence>
<organism evidence="7 8">
    <name type="scientific">Roseibium aggregatum (strain ATCC 25650 / DSM 13394 / JCM 20685 / NBRC 16684 / NCIMB 2208 / IAM 12614 / B1)</name>
    <name type="common">Stappia aggregata</name>
    <dbReference type="NCBI Taxonomy" id="384765"/>
    <lineage>
        <taxon>Bacteria</taxon>
        <taxon>Pseudomonadati</taxon>
        <taxon>Pseudomonadota</taxon>
        <taxon>Alphaproteobacteria</taxon>
        <taxon>Hyphomicrobiales</taxon>
        <taxon>Stappiaceae</taxon>
        <taxon>Roseibium</taxon>
    </lineage>
</organism>
<dbReference type="InterPro" id="IPR003439">
    <property type="entry name" value="ABC_transporter-like_ATP-bd"/>
</dbReference>
<evidence type="ECO:0000313" key="8">
    <source>
        <dbReference type="Proteomes" id="UP000004848"/>
    </source>
</evidence>
<keyword evidence="5" id="KW-0029">Amino-acid transport</keyword>
<dbReference type="AlphaFoldDB" id="A0P1A9"/>
<dbReference type="PANTHER" id="PTHR43820:SF4">
    <property type="entry name" value="HIGH-AFFINITY BRANCHED-CHAIN AMINO ACID TRANSPORT ATP-BINDING PROTEIN LIVF"/>
    <property type="match status" value="1"/>
</dbReference>
<evidence type="ECO:0000256" key="3">
    <source>
        <dbReference type="ARBA" id="ARBA00022741"/>
    </source>
</evidence>
<evidence type="ECO:0000256" key="4">
    <source>
        <dbReference type="ARBA" id="ARBA00022840"/>
    </source>
</evidence>
<dbReference type="GO" id="GO:0015658">
    <property type="term" value="F:branched-chain amino acid transmembrane transporter activity"/>
    <property type="evidence" value="ECO:0007669"/>
    <property type="project" value="TreeGrafter"/>
</dbReference>
<evidence type="ECO:0000313" key="7">
    <source>
        <dbReference type="EMBL" id="EAV41294.1"/>
    </source>
</evidence>
<dbReference type="GeneID" id="68849233"/>
<dbReference type="SMART" id="SM00382">
    <property type="entry name" value="AAA"/>
    <property type="match status" value="1"/>
</dbReference>
<dbReference type="GO" id="GO:0015807">
    <property type="term" value="P:L-amino acid transport"/>
    <property type="evidence" value="ECO:0007669"/>
    <property type="project" value="TreeGrafter"/>
</dbReference>
<proteinExistence type="inferred from homology"/>
<sequence length="246" mass="26120">MSSEILKLQGLVSGYQPDLPIIQGVDLSVSEGEFLVLLGPNGAGKSTLVKTIAGLVPVHSGRVYLAGADLTDVPTHRKMRQGLGFVPQTENIFATMTIRENLQLAAQILPKARRAARIDAMLAMFPDLASRQTTRSGALSGGQRQMLACARTLIVEPQILILDEPSAGLSPKMVSEVFEQLVRINASGVTTILVEQNVKAGLQIASRGVILVEGRVAHDAPADGLLGDPVVSELYLGGHKKEEVTA</sequence>
<name>A0P1A9_ROSAI</name>
<reference evidence="7 8" key="1">
    <citation type="submission" date="2006-05" db="EMBL/GenBank/DDBJ databases">
        <authorList>
            <person name="King G."/>
            <person name="Ferriera S."/>
            <person name="Johnson J."/>
            <person name="Kravitz S."/>
            <person name="Beeson K."/>
            <person name="Sutton G."/>
            <person name="Rogers Y.-H."/>
            <person name="Friedman R."/>
            <person name="Frazier M."/>
            <person name="Venter J.C."/>
        </authorList>
    </citation>
    <scope>NUCLEOTIDE SEQUENCE [LARGE SCALE GENOMIC DNA]</scope>
    <source>
        <strain evidence="8">ATCC 25650 / DSM 13394 / JCM 20685 / NBRC 16684 / NCIMB 2208 / IAM 12614 / B1</strain>
    </source>
</reference>
<dbReference type="InterPro" id="IPR027417">
    <property type="entry name" value="P-loop_NTPase"/>
</dbReference>
<protein>
    <submittedName>
        <fullName evidence="7">ABC transporter, ATP-binding protein</fullName>
    </submittedName>
</protein>
<dbReference type="InterPro" id="IPR052156">
    <property type="entry name" value="BCAA_Transport_ATP-bd_LivF"/>
</dbReference>
<accession>A0P1A9</accession>
<feature type="domain" description="ABC transporter" evidence="6">
    <location>
        <begin position="6"/>
        <end position="238"/>
    </location>
</feature>
<evidence type="ECO:0000259" key="6">
    <source>
        <dbReference type="PROSITE" id="PS50893"/>
    </source>
</evidence>
<dbReference type="eggNOG" id="COG0410">
    <property type="taxonomic scope" value="Bacteria"/>
</dbReference>
<dbReference type="Pfam" id="PF00005">
    <property type="entry name" value="ABC_tran"/>
    <property type="match status" value="1"/>
</dbReference>
<dbReference type="EMBL" id="AAUW01000022">
    <property type="protein sequence ID" value="EAV41294.1"/>
    <property type="molecule type" value="Genomic_DNA"/>
</dbReference>
<dbReference type="GO" id="GO:0016887">
    <property type="term" value="F:ATP hydrolysis activity"/>
    <property type="evidence" value="ECO:0007669"/>
    <property type="project" value="InterPro"/>
</dbReference>
<dbReference type="SUPFAM" id="SSF52540">
    <property type="entry name" value="P-loop containing nucleoside triphosphate hydrolases"/>
    <property type="match status" value="1"/>
</dbReference>
<evidence type="ECO:0000256" key="2">
    <source>
        <dbReference type="ARBA" id="ARBA00022448"/>
    </source>
</evidence>
<dbReference type="Proteomes" id="UP000004848">
    <property type="component" value="Unassembled WGS sequence"/>
</dbReference>
<gene>
    <name evidence="7" type="ORF">SIAM614_29446</name>
</gene>
<keyword evidence="3" id="KW-0547">Nucleotide-binding</keyword>
<keyword evidence="4 7" id="KW-0067">ATP-binding</keyword>
<keyword evidence="2" id="KW-0813">Transport</keyword>
<dbReference type="PANTHER" id="PTHR43820">
    <property type="entry name" value="HIGH-AFFINITY BRANCHED-CHAIN AMINO ACID TRANSPORT ATP-BINDING PROTEIN LIVF"/>
    <property type="match status" value="1"/>
</dbReference>
<dbReference type="OrthoDB" id="9806149at2"/>
<dbReference type="CDD" id="cd03224">
    <property type="entry name" value="ABC_TM1139_LivF_branched"/>
    <property type="match status" value="1"/>
</dbReference>
<comment type="caution">
    <text evidence="7">The sequence shown here is derived from an EMBL/GenBank/DDBJ whole genome shotgun (WGS) entry which is preliminary data.</text>
</comment>
<dbReference type="InterPro" id="IPR003593">
    <property type="entry name" value="AAA+_ATPase"/>
</dbReference>
<dbReference type="PROSITE" id="PS50893">
    <property type="entry name" value="ABC_TRANSPORTER_2"/>
    <property type="match status" value="1"/>
</dbReference>
<comment type="similarity">
    <text evidence="1">Belongs to the ABC transporter superfamily.</text>
</comment>
<dbReference type="GO" id="GO:0005524">
    <property type="term" value="F:ATP binding"/>
    <property type="evidence" value="ECO:0007669"/>
    <property type="project" value="UniProtKB-KW"/>
</dbReference>